<dbReference type="AlphaFoldDB" id="A0A6N2UWI6"/>
<dbReference type="Gene3D" id="3.30.2020.10">
    <property type="entry name" value="NE0471-like N-terminal domain"/>
    <property type="match status" value="1"/>
</dbReference>
<organism evidence="1">
    <name type="scientific">Blautia glucerasea</name>
    <dbReference type="NCBI Taxonomy" id="536633"/>
    <lineage>
        <taxon>Bacteria</taxon>
        <taxon>Bacillati</taxon>
        <taxon>Bacillota</taxon>
        <taxon>Clostridia</taxon>
        <taxon>Lachnospirales</taxon>
        <taxon>Lachnospiraceae</taxon>
        <taxon>Blautia</taxon>
    </lineage>
</organism>
<evidence type="ECO:0008006" key="2">
    <source>
        <dbReference type="Google" id="ProtNLM"/>
    </source>
</evidence>
<reference evidence="1" key="1">
    <citation type="submission" date="2019-11" db="EMBL/GenBank/DDBJ databases">
        <authorList>
            <person name="Feng L."/>
        </authorList>
    </citation>
    <scope>NUCLEOTIDE SEQUENCE</scope>
    <source>
        <strain evidence="1">BgluceraseaLFYP119</strain>
    </source>
</reference>
<dbReference type="Pfam" id="PF10387">
    <property type="entry name" value="DUF2442"/>
    <property type="match status" value="1"/>
</dbReference>
<dbReference type="InterPro" id="IPR018841">
    <property type="entry name" value="DUF2442"/>
</dbReference>
<accession>A0A6N2UWI6</accession>
<dbReference type="EMBL" id="CACRST010000022">
    <property type="protein sequence ID" value="VYT22050.1"/>
    <property type="molecule type" value="Genomic_DNA"/>
</dbReference>
<gene>
    <name evidence="1" type="ORF">BGLFYP119_02325</name>
</gene>
<dbReference type="InterPro" id="IPR036782">
    <property type="entry name" value="NE0471-like_N"/>
</dbReference>
<sequence length="105" mass="11923">MKRGDYMLSEVIQVIPTDDYKVYVYMDDNTVRLYDAAPLIAKGGIFNQIKDIEVFKNTCTILNDTLAWDLSGCMDGVNCIDICPDTLRDCPEVQDIDMLETKLFA</sequence>
<name>A0A6N2UWI6_9FIRM</name>
<protein>
    <recommendedName>
        <fullName evidence="2">DUF2442 domain-containing protein</fullName>
    </recommendedName>
</protein>
<proteinExistence type="predicted"/>
<evidence type="ECO:0000313" key="1">
    <source>
        <dbReference type="EMBL" id="VYT22050.1"/>
    </source>
</evidence>
<dbReference type="SUPFAM" id="SSF143880">
    <property type="entry name" value="NE0471 N-terminal domain-like"/>
    <property type="match status" value="1"/>
</dbReference>